<feature type="chain" id="PRO_5039299533" evidence="7">
    <location>
        <begin position="21"/>
        <end position="331"/>
    </location>
</feature>
<dbReference type="Pfam" id="PF01297">
    <property type="entry name" value="ZnuA"/>
    <property type="match status" value="1"/>
</dbReference>
<reference evidence="8 9" key="1">
    <citation type="submission" date="2019-08" db="EMBL/GenBank/DDBJ databases">
        <title>In-depth cultivation of the pig gut microbiome towards novel bacterial diversity and tailored functional studies.</title>
        <authorList>
            <person name="Wylensek D."/>
            <person name="Hitch T.C.A."/>
            <person name="Clavel T."/>
        </authorList>
    </citation>
    <scope>NUCLEOTIDE SEQUENCE [LARGE SCALE GENOMIC DNA]</scope>
    <source>
        <strain evidence="8 9">WCA-380-WT-2B</strain>
    </source>
</reference>
<keyword evidence="5" id="KW-0175">Coiled coil</keyword>
<keyword evidence="9" id="KW-1185">Reference proteome</keyword>
<dbReference type="AlphaFoldDB" id="A0A6N7VCZ3"/>
<feature type="region of interest" description="Disordered" evidence="6">
    <location>
        <begin position="127"/>
        <end position="160"/>
    </location>
</feature>
<organism evidence="8 9">
    <name type="scientific">Anaerococcus porci</name>
    <dbReference type="NCBI Taxonomy" id="2652269"/>
    <lineage>
        <taxon>Bacteria</taxon>
        <taxon>Bacillati</taxon>
        <taxon>Bacillota</taxon>
        <taxon>Tissierellia</taxon>
        <taxon>Tissierellales</taxon>
        <taxon>Peptoniphilaceae</taxon>
        <taxon>Anaerococcus</taxon>
    </lineage>
</organism>
<dbReference type="InterPro" id="IPR050492">
    <property type="entry name" value="Bact_metal-bind_prot9"/>
</dbReference>
<gene>
    <name evidence="8" type="ORF">FYJ26_02425</name>
</gene>
<accession>A0A6N7VCZ3</accession>
<dbReference type="PRINTS" id="PR00690">
    <property type="entry name" value="ADHESNFAMILY"/>
</dbReference>
<dbReference type="Proteomes" id="UP000441925">
    <property type="component" value="Unassembled WGS sequence"/>
</dbReference>
<dbReference type="SUPFAM" id="SSF53807">
    <property type="entry name" value="Helical backbone' metal receptor"/>
    <property type="match status" value="1"/>
</dbReference>
<dbReference type="InterPro" id="IPR006128">
    <property type="entry name" value="Lipoprotein_PsaA-like"/>
</dbReference>
<evidence type="ECO:0000256" key="2">
    <source>
        <dbReference type="ARBA" id="ARBA00022448"/>
    </source>
</evidence>
<evidence type="ECO:0000256" key="1">
    <source>
        <dbReference type="ARBA" id="ARBA00011028"/>
    </source>
</evidence>
<dbReference type="PANTHER" id="PTHR42953:SF3">
    <property type="entry name" value="HIGH-AFFINITY ZINC UPTAKE SYSTEM PROTEIN ZNUA"/>
    <property type="match status" value="1"/>
</dbReference>
<protein>
    <submittedName>
        <fullName evidence="8">Zinc ABC transporter substrate-binding protein</fullName>
    </submittedName>
</protein>
<comment type="caution">
    <text evidence="8">The sequence shown here is derived from an EMBL/GenBank/DDBJ whole genome shotgun (WGS) entry which is preliminary data.</text>
</comment>
<evidence type="ECO:0000256" key="6">
    <source>
        <dbReference type="SAM" id="MobiDB-lite"/>
    </source>
</evidence>
<dbReference type="PROSITE" id="PS51257">
    <property type="entry name" value="PROKAR_LIPOPROTEIN"/>
    <property type="match status" value="1"/>
</dbReference>
<dbReference type="Gene3D" id="3.40.50.1980">
    <property type="entry name" value="Nitrogenase molybdenum iron protein domain"/>
    <property type="match status" value="2"/>
</dbReference>
<evidence type="ECO:0000313" key="9">
    <source>
        <dbReference type="Proteomes" id="UP000441925"/>
    </source>
</evidence>
<keyword evidence="3 7" id="KW-0732">Signal</keyword>
<evidence type="ECO:0000256" key="3">
    <source>
        <dbReference type="ARBA" id="ARBA00022729"/>
    </source>
</evidence>
<evidence type="ECO:0000256" key="4">
    <source>
        <dbReference type="RuleBase" id="RU003512"/>
    </source>
</evidence>
<dbReference type="PANTHER" id="PTHR42953">
    <property type="entry name" value="HIGH-AFFINITY ZINC UPTAKE SYSTEM PROTEIN ZNUA-RELATED"/>
    <property type="match status" value="1"/>
</dbReference>
<proteinExistence type="inferred from homology"/>
<dbReference type="InterPro" id="IPR006129">
    <property type="entry name" value="AdhesinB"/>
</dbReference>
<feature type="coiled-coil region" evidence="5">
    <location>
        <begin position="190"/>
        <end position="217"/>
    </location>
</feature>
<feature type="signal peptide" evidence="7">
    <location>
        <begin position="1"/>
        <end position="20"/>
    </location>
</feature>
<evidence type="ECO:0000256" key="7">
    <source>
        <dbReference type="SAM" id="SignalP"/>
    </source>
</evidence>
<evidence type="ECO:0000313" key="8">
    <source>
        <dbReference type="EMBL" id="MSS77285.1"/>
    </source>
</evidence>
<evidence type="ECO:0000256" key="5">
    <source>
        <dbReference type="SAM" id="Coils"/>
    </source>
</evidence>
<sequence length="331" mass="37899">MKRKLLGILLVLCVFITGCAKNETKDKINSNEVNKSENKETIYASFYPIYNLTKQIAGDKYNVESFTNLNTEVHDFEPSAKEMAKLSGAKLLILNGAGLESWADSVRNSVDVEILDSSKGVDLIKSEEDDHHHEDKHDNHEDEDKHDHHEEGDHHEHGLYDPHIWLSPKNVIIQANNIANKLGEIDSTNKEYYQENFEKIKKELEEIDSKYSDLLKNKKNRKILVDHEAFSYLARDYNLEQIALTSITSTNETDANTMKKAIDYIKDNNISVVFYEKGGSDKNVKTLADELSIDIKPINTIEYANDEDLKENKTLQELLKENLELIESSLE</sequence>
<dbReference type="RefSeq" id="WP_154539275.1">
    <property type="nucleotide sequence ID" value="NZ_VULQ01000002.1"/>
</dbReference>
<dbReference type="GO" id="GO:0046872">
    <property type="term" value="F:metal ion binding"/>
    <property type="evidence" value="ECO:0007669"/>
    <property type="project" value="InterPro"/>
</dbReference>
<keyword evidence="2 4" id="KW-0813">Transport</keyword>
<dbReference type="PRINTS" id="PR00691">
    <property type="entry name" value="ADHESINB"/>
</dbReference>
<dbReference type="InterPro" id="IPR006127">
    <property type="entry name" value="ZnuA-like"/>
</dbReference>
<dbReference type="GO" id="GO:0007155">
    <property type="term" value="P:cell adhesion"/>
    <property type="evidence" value="ECO:0007669"/>
    <property type="project" value="InterPro"/>
</dbReference>
<dbReference type="EMBL" id="VULQ01000002">
    <property type="protein sequence ID" value="MSS77285.1"/>
    <property type="molecule type" value="Genomic_DNA"/>
</dbReference>
<comment type="similarity">
    <text evidence="1 4">Belongs to the bacterial solute-binding protein 9 family.</text>
</comment>
<dbReference type="GO" id="GO:0030001">
    <property type="term" value="P:metal ion transport"/>
    <property type="evidence" value="ECO:0007669"/>
    <property type="project" value="InterPro"/>
</dbReference>
<name>A0A6N7VCZ3_9FIRM</name>